<dbReference type="EMBL" id="AMZH03012121">
    <property type="protein sequence ID" value="RRT51635.1"/>
    <property type="molecule type" value="Genomic_DNA"/>
</dbReference>
<reference evidence="3 4" key="1">
    <citation type="journal article" date="2014" name="Agronomy (Basel)">
        <title>A Draft Genome Sequence for Ensete ventricosum, the Drought-Tolerant Tree Against Hunger.</title>
        <authorList>
            <person name="Harrison J."/>
            <person name="Moore K.A."/>
            <person name="Paszkiewicz K."/>
            <person name="Jones T."/>
            <person name="Grant M."/>
            <person name="Ambacheew D."/>
            <person name="Muzemil S."/>
            <person name="Studholme D.J."/>
        </authorList>
    </citation>
    <scope>NUCLEOTIDE SEQUENCE [LARGE SCALE GENOMIC DNA]</scope>
</reference>
<dbReference type="Gene3D" id="3.10.20.90">
    <property type="entry name" value="Phosphatidylinositol 3-kinase Catalytic Subunit, Chain A, domain 1"/>
    <property type="match status" value="1"/>
</dbReference>
<protein>
    <recommendedName>
        <fullName evidence="2">UBX domain-containing protein</fullName>
    </recommendedName>
</protein>
<proteinExistence type="predicted"/>
<dbReference type="Proteomes" id="UP000287651">
    <property type="component" value="Unassembled WGS sequence"/>
</dbReference>
<gene>
    <name evidence="3" type="ORF">B296_00050999</name>
</gene>
<dbReference type="InterPro" id="IPR050730">
    <property type="entry name" value="UBX_domain-protein"/>
</dbReference>
<dbReference type="SUPFAM" id="SSF54236">
    <property type="entry name" value="Ubiquitin-like"/>
    <property type="match status" value="1"/>
</dbReference>
<accession>A0A426YIS3</accession>
<evidence type="ECO:0000313" key="3">
    <source>
        <dbReference type="EMBL" id="RRT51635.1"/>
    </source>
</evidence>
<sequence>MGYLCKPCSHLKTVKLLLNQARERQRREEEERLKREAEEAERKLKEEEEALERAAREAAEKEAALARRKQEKAMSLGPEPDKGPDVTQVLVRFPTGERKERRFNSSATVSSLYDYVDSLGCLKAENYTLVSNFPRVSYGSEKHSLTLKEVGLHPQASLFVEIDS</sequence>
<dbReference type="CDD" id="cd01767">
    <property type="entry name" value="UBX"/>
    <property type="match status" value="1"/>
</dbReference>
<dbReference type="InterPro" id="IPR029071">
    <property type="entry name" value="Ubiquitin-like_domsf"/>
</dbReference>
<name>A0A426YIS3_ENSVE</name>
<dbReference type="GO" id="GO:0005783">
    <property type="term" value="C:endoplasmic reticulum"/>
    <property type="evidence" value="ECO:0007669"/>
    <property type="project" value="TreeGrafter"/>
</dbReference>
<dbReference type="PANTHER" id="PTHR23322">
    <property type="entry name" value="FAS-ASSOCIATED PROTEIN"/>
    <property type="match status" value="1"/>
</dbReference>
<dbReference type="AlphaFoldDB" id="A0A426YIS3"/>
<feature type="region of interest" description="Disordered" evidence="1">
    <location>
        <begin position="19"/>
        <end position="87"/>
    </location>
</feature>
<dbReference type="PROSITE" id="PS50033">
    <property type="entry name" value="UBX"/>
    <property type="match status" value="1"/>
</dbReference>
<feature type="compositionally biased region" description="Basic and acidic residues" evidence="1">
    <location>
        <begin position="21"/>
        <end position="65"/>
    </location>
</feature>
<dbReference type="GO" id="GO:0043130">
    <property type="term" value="F:ubiquitin binding"/>
    <property type="evidence" value="ECO:0007669"/>
    <property type="project" value="TreeGrafter"/>
</dbReference>
<evidence type="ECO:0000256" key="1">
    <source>
        <dbReference type="SAM" id="MobiDB-lite"/>
    </source>
</evidence>
<comment type="caution">
    <text evidence="3">The sequence shown here is derived from an EMBL/GenBank/DDBJ whole genome shotgun (WGS) entry which is preliminary data.</text>
</comment>
<dbReference type="InterPro" id="IPR001012">
    <property type="entry name" value="UBX_dom"/>
</dbReference>
<dbReference type="SMART" id="SM00166">
    <property type="entry name" value="UBX"/>
    <property type="match status" value="1"/>
</dbReference>
<organism evidence="3 4">
    <name type="scientific">Ensete ventricosum</name>
    <name type="common">Abyssinian banana</name>
    <name type="synonym">Musa ensete</name>
    <dbReference type="NCBI Taxonomy" id="4639"/>
    <lineage>
        <taxon>Eukaryota</taxon>
        <taxon>Viridiplantae</taxon>
        <taxon>Streptophyta</taxon>
        <taxon>Embryophyta</taxon>
        <taxon>Tracheophyta</taxon>
        <taxon>Spermatophyta</taxon>
        <taxon>Magnoliopsida</taxon>
        <taxon>Liliopsida</taxon>
        <taxon>Zingiberales</taxon>
        <taxon>Musaceae</taxon>
        <taxon>Ensete</taxon>
    </lineage>
</organism>
<dbReference type="Pfam" id="PF00789">
    <property type="entry name" value="UBX"/>
    <property type="match status" value="1"/>
</dbReference>
<dbReference type="PANTHER" id="PTHR23322:SF1">
    <property type="entry name" value="FAS-ASSOCIATED FACTOR 2"/>
    <property type="match status" value="1"/>
</dbReference>
<evidence type="ECO:0000259" key="2">
    <source>
        <dbReference type="PROSITE" id="PS50033"/>
    </source>
</evidence>
<evidence type="ECO:0000313" key="4">
    <source>
        <dbReference type="Proteomes" id="UP000287651"/>
    </source>
</evidence>
<feature type="domain" description="UBX" evidence="2">
    <location>
        <begin position="82"/>
        <end position="160"/>
    </location>
</feature>
<dbReference type="GO" id="GO:0036503">
    <property type="term" value="P:ERAD pathway"/>
    <property type="evidence" value="ECO:0007669"/>
    <property type="project" value="TreeGrafter"/>
</dbReference>